<dbReference type="STRING" id="1434232.MAIT1_03753"/>
<dbReference type="PANTHER" id="PTHR12558:SF13">
    <property type="entry name" value="CELL DIVISION CYCLE PROTEIN 27 HOMOLOG"/>
    <property type="match status" value="1"/>
</dbReference>
<evidence type="ECO:0000313" key="3">
    <source>
        <dbReference type="Proteomes" id="UP000194003"/>
    </source>
</evidence>
<organism evidence="2 3">
    <name type="scientific">Magnetofaba australis IT-1</name>
    <dbReference type="NCBI Taxonomy" id="1434232"/>
    <lineage>
        <taxon>Bacteria</taxon>
        <taxon>Pseudomonadati</taxon>
        <taxon>Pseudomonadota</taxon>
        <taxon>Magnetococcia</taxon>
        <taxon>Magnetococcales</taxon>
        <taxon>Magnetococcaceae</taxon>
        <taxon>Magnetofaba</taxon>
    </lineage>
</organism>
<feature type="region of interest" description="Disordered" evidence="1">
    <location>
        <begin position="407"/>
        <end position="439"/>
    </location>
</feature>
<dbReference type="InterPro" id="IPR011990">
    <property type="entry name" value="TPR-like_helical_dom_sf"/>
</dbReference>
<accession>A0A1Y2K3N6</accession>
<proteinExistence type="predicted"/>
<dbReference type="SMART" id="SM00028">
    <property type="entry name" value="TPR"/>
    <property type="match status" value="5"/>
</dbReference>
<dbReference type="InterPro" id="IPR019734">
    <property type="entry name" value="TPR_rpt"/>
</dbReference>
<dbReference type="AlphaFoldDB" id="A0A1Y2K3N6"/>
<keyword evidence="3" id="KW-1185">Reference proteome</keyword>
<reference evidence="2 3" key="1">
    <citation type="journal article" date="2016" name="BMC Genomics">
        <title>Combined genomic and structural analyses of a cultured magnetotactic bacterium reveals its niche adaptation to a dynamic environment.</title>
        <authorList>
            <person name="Araujo A.C."/>
            <person name="Morillo V."/>
            <person name="Cypriano J."/>
            <person name="Teixeira L.C."/>
            <person name="Leao P."/>
            <person name="Lyra S."/>
            <person name="Almeida L.G."/>
            <person name="Bazylinski D.A."/>
            <person name="Vasconcellos A.T."/>
            <person name="Abreu F."/>
            <person name="Lins U."/>
        </authorList>
    </citation>
    <scope>NUCLEOTIDE SEQUENCE [LARGE SCALE GENOMIC DNA]</scope>
    <source>
        <strain evidence="2 3">IT-1</strain>
    </source>
</reference>
<dbReference type="Pfam" id="PF13432">
    <property type="entry name" value="TPR_16"/>
    <property type="match status" value="2"/>
</dbReference>
<evidence type="ECO:0000313" key="2">
    <source>
        <dbReference type="EMBL" id="OSM03997.1"/>
    </source>
</evidence>
<dbReference type="SUPFAM" id="SSF48452">
    <property type="entry name" value="TPR-like"/>
    <property type="match status" value="1"/>
</dbReference>
<dbReference type="EMBL" id="LVJN01000019">
    <property type="protein sequence ID" value="OSM03997.1"/>
    <property type="molecule type" value="Genomic_DNA"/>
</dbReference>
<feature type="compositionally biased region" description="Basic and acidic residues" evidence="1">
    <location>
        <begin position="412"/>
        <end position="421"/>
    </location>
</feature>
<dbReference type="Gene3D" id="1.25.40.10">
    <property type="entry name" value="Tetratricopeptide repeat domain"/>
    <property type="match status" value="1"/>
</dbReference>
<dbReference type="Pfam" id="PF13181">
    <property type="entry name" value="TPR_8"/>
    <property type="match status" value="2"/>
</dbReference>
<dbReference type="PANTHER" id="PTHR12558">
    <property type="entry name" value="CELL DIVISION CYCLE 16,23,27"/>
    <property type="match status" value="1"/>
</dbReference>
<name>A0A1Y2K3N6_9PROT</name>
<sequence>MADKLDAMLPAFSRSLSITARLRIMALASQLGSHQFEELEQILNDETNKYREVSKLYWYYLLERGIVSWFDWLDAWIKRRELDERAVLEAVINGERDETLGDWGGFPAFWFKITDTLEQRGYYDLAEKSYRRAVEIDAGYAMAWNALGHLLKNHLGRVDEAEACYRRAIDLDPLFYPPWLGLGNLQRDHRRQFDEAEKSYRKAIFLAPNAPNLWFTLGTLLRMHTDRAADAEEALRKANELDAHDAFTWDGLGKTAARQGRLEDARKAWLAALEEDEDNPDYLHNIAEMELTHGDLDACEKALDQAVPMLTDARQSRSHHMMRLALGLARESGDAVARAHAELSAIQEDPELIPSGWNYDDMQPLLDRMPDPCRILMQAWINKVRAEPGDDPQESYDAFRDALARGLQPPQREQEKAEETPKSGGFLGGLRKKLFGRGG</sequence>
<dbReference type="Proteomes" id="UP000194003">
    <property type="component" value="Unassembled WGS sequence"/>
</dbReference>
<feature type="compositionally biased region" description="Basic residues" evidence="1">
    <location>
        <begin position="430"/>
        <end position="439"/>
    </location>
</feature>
<protein>
    <submittedName>
        <fullName evidence="2">Putative Tetratricopeptide TPR 2 repeat protein</fullName>
    </submittedName>
</protein>
<evidence type="ECO:0000256" key="1">
    <source>
        <dbReference type="SAM" id="MobiDB-lite"/>
    </source>
</evidence>
<comment type="caution">
    <text evidence="2">The sequence shown here is derived from an EMBL/GenBank/DDBJ whole genome shotgun (WGS) entry which is preliminary data.</text>
</comment>
<gene>
    <name evidence="2" type="ORF">MAIT1_03753</name>
</gene>